<feature type="transmembrane region" description="Helical" evidence="6">
    <location>
        <begin position="320"/>
        <end position="346"/>
    </location>
</feature>
<dbReference type="PROSITE" id="PS50111">
    <property type="entry name" value="CHEMOTAXIS_TRANSDUC_2"/>
    <property type="match status" value="1"/>
</dbReference>
<dbReference type="InterPro" id="IPR003660">
    <property type="entry name" value="HAMP_dom"/>
</dbReference>
<keyword evidence="6" id="KW-0472">Membrane</keyword>
<dbReference type="CDD" id="cd12913">
    <property type="entry name" value="PDC1_MCP_like"/>
    <property type="match status" value="1"/>
</dbReference>
<dbReference type="GO" id="GO:0007165">
    <property type="term" value="P:signal transduction"/>
    <property type="evidence" value="ECO:0007669"/>
    <property type="project" value="UniProtKB-KW"/>
</dbReference>
<dbReference type="SMART" id="SM00283">
    <property type="entry name" value="MA"/>
    <property type="match status" value="1"/>
</dbReference>
<evidence type="ECO:0000259" key="8">
    <source>
        <dbReference type="PROSITE" id="PS50885"/>
    </source>
</evidence>
<dbReference type="CDD" id="cd12912">
    <property type="entry name" value="PDC2_MCP_like"/>
    <property type="match status" value="1"/>
</dbReference>
<dbReference type="GO" id="GO:0016020">
    <property type="term" value="C:membrane"/>
    <property type="evidence" value="ECO:0007669"/>
    <property type="project" value="UniProtKB-SubCell"/>
</dbReference>
<dbReference type="SUPFAM" id="SSF103190">
    <property type="entry name" value="Sensory domain-like"/>
    <property type="match status" value="1"/>
</dbReference>
<keyword evidence="6" id="KW-0812">Transmembrane</keyword>
<dbReference type="Gene3D" id="3.30.450.20">
    <property type="entry name" value="PAS domain"/>
    <property type="match status" value="2"/>
</dbReference>
<dbReference type="Proteomes" id="UP000091979">
    <property type="component" value="Unassembled WGS sequence"/>
</dbReference>
<organism evidence="9 10">
    <name type="scientific">Halodesulfovibrio spirochaetisodalis</name>
    <dbReference type="NCBI Taxonomy" id="1560234"/>
    <lineage>
        <taxon>Bacteria</taxon>
        <taxon>Pseudomonadati</taxon>
        <taxon>Thermodesulfobacteriota</taxon>
        <taxon>Desulfovibrionia</taxon>
        <taxon>Desulfovibrionales</taxon>
        <taxon>Desulfovibrionaceae</taxon>
        <taxon>Halodesulfovibrio</taxon>
    </lineage>
</organism>
<dbReference type="Pfam" id="PF22673">
    <property type="entry name" value="MCP-like_PDC_1"/>
    <property type="match status" value="1"/>
</dbReference>
<dbReference type="SUPFAM" id="SSF58104">
    <property type="entry name" value="Methyl-accepting chemotaxis protein (MCP) signaling domain"/>
    <property type="match status" value="1"/>
</dbReference>
<evidence type="ECO:0000313" key="10">
    <source>
        <dbReference type="Proteomes" id="UP000091979"/>
    </source>
</evidence>
<dbReference type="PANTHER" id="PTHR32089">
    <property type="entry name" value="METHYL-ACCEPTING CHEMOTAXIS PROTEIN MCPB"/>
    <property type="match status" value="1"/>
</dbReference>
<gene>
    <name evidence="9" type="ORF">SP90_14180</name>
</gene>
<dbReference type="EMBL" id="JXMS01000030">
    <property type="protein sequence ID" value="OBQ46160.1"/>
    <property type="molecule type" value="Genomic_DNA"/>
</dbReference>
<dbReference type="InterPro" id="IPR029151">
    <property type="entry name" value="Sensor-like_sf"/>
</dbReference>
<protein>
    <submittedName>
        <fullName evidence="9">Chemotaxis protein</fullName>
    </submittedName>
</protein>
<name>A0A1B7XA43_9BACT</name>
<dbReference type="GO" id="GO:0006935">
    <property type="term" value="P:chemotaxis"/>
    <property type="evidence" value="ECO:0007669"/>
    <property type="project" value="UniProtKB-ARBA"/>
</dbReference>
<evidence type="ECO:0000313" key="9">
    <source>
        <dbReference type="EMBL" id="OBQ46160.1"/>
    </source>
</evidence>
<dbReference type="CDD" id="cd11386">
    <property type="entry name" value="MCP_signal"/>
    <property type="match status" value="1"/>
</dbReference>
<feature type="coiled-coil region" evidence="5">
    <location>
        <begin position="403"/>
        <end position="433"/>
    </location>
</feature>
<keyword evidence="10" id="KW-1185">Reference proteome</keyword>
<keyword evidence="5" id="KW-0175">Coiled coil</keyword>
<dbReference type="PATRIC" id="fig|1560234.3.peg.2116"/>
<comment type="subcellular location">
    <subcellularLocation>
        <location evidence="1">Membrane</location>
    </subcellularLocation>
</comment>
<dbReference type="OrthoDB" id="9814362at2"/>
<dbReference type="PROSITE" id="PS50885">
    <property type="entry name" value="HAMP"/>
    <property type="match status" value="1"/>
</dbReference>
<evidence type="ECO:0000259" key="7">
    <source>
        <dbReference type="PROSITE" id="PS50111"/>
    </source>
</evidence>
<dbReference type="Gene3D" id="1.10.287.950">
    <property type="entry name" value="Methyl-accepting chemotaxis protein"/>
    <property type="match status" value="1"/>
</dbReference>
<evidence type="ECO:0000256" key="3">
    <source>
        <dbReference type="ARBA" id="ARBA00029447"/>
    </source>
</evidence>
<keyword evidence="6" id="KW-1133">Transmembrane helix</keyword>
<accession>A0A1B7XA43</accession>
<dbReference type="PANTHER" id="PTHR32089:SF112">
    <property type="entry name" value="LYSOZYME-LIKE PROTEIN-RELATED"/>
    <property type="match status" value="1"/>
</dbReference>
<evidence type="ECO:0000256" key="2">
    <source>
        <dbReference type="ARBA" id="ARBA00023224"/>
    </source>
</evidence>
<sequence>MFDRMKFRNKIILCLCIAMCIVFGVYSYQLSGKAREMSVVQAEASARLVGGKYGNAVKLEIEEALAVTKSLVEVVRAMRASKETMNRDVVDGMMKEAIRSSDAFYGIQAVFEPDGLDGRDAEYAGTKPWWGKDGRYGPYFWKENGTFKAEDLTQHNPETTRSWYMEPRDKRSVVITEPYFAPVAKKYMTTICVPLFESGTFLGMVGIDVTLSAFNEMVRGIKPMGTGRAAIMSTSGYVVAHPNKDFVGKNITEAFPADVQSAVKSAVAQGEALNFTAVSPVDGKEYMYVFEPITISGTDSPWSILVIIPTETILQDANEFLSFSLLFSVVSILLITLVIWSIVTYLTKPFGVLIKASQDVAAGDYAALPDTTSFTGEFLTLYISMKDMVDKLVHNMRMADEKTEEAEVKSREAETALGQAEKAREQAENAKREGMLQAAAQLEGIVEQILSASNQLAVQVNEASRGADVQRERTTEAATAMEQMNATVLEVAQNAGRAAESADSARDNAESGGGIVENVVQSIQQVNAEAKSLESGLDELGTQAEGIGTIMSVISDIADQTNLLALNAAIEAARAGEAGRGFAVVADEVRKLAEKTMQATSEVERAVSEIQQGTRQNIAGMQNSVKTVATTTELAGQAGEALGSIVRIVEETSDQVRMIATAAEEQSAASEQISQNTEEVNKIASDTAESMTEAAQAMAELTRLSGELSQVVDALKRV</sequence>
<evidence type="ECO:0000256" key="1">
    <source>
        <dbReference type="ARBA" id="ARBA00004370"/>
    </source>
</evidence>
<dbReference type="FunFam" id="1.10.287.950:FF:000001">
    <property type="entry name" value="Methyl-accepting chemotaxis sensory transducer"/>
    <property type="match status" value="1"/>
</dbReference>
<evidence type="ECO:0000256" key="4">
    <source>
        <dbReference type="PROSITE-ProRule" id="PRU00284"/>
    </source>
</evidence>
<dbReference type="Gene3D" id="6.10.340.10">
    <property type="match status" value="1"/>
</dbReference>
<evidence type="ECO:0000256" key="6">
    <source>
        <dbReference type="SAM" id="Phobius"/>
    </source>
</evidence>
<comment type="similarity">
    <text evidence="3">Belongs to the methyl-accepting chemotaxis (MCP) protein family.</text>
</comment>
<dbReference type="Pfam" id="PF00015">
    <property type="entry name" value="MCPsignal"/>
    <property type="match status" value="1"/>
</dbReference>
<proteinExistence type="inferred from homology"/>
<dbReference type="STRING" id="1560234.SP90_14180"/>
<feature type="domain" description="Methyl-accepting transducer" evidence="7">
    <location>
        <begin position="445"/>
        <end position="681"/>
    </location>
</feature>
<feature type="domain" description="HAMP" evidence="8">
    <location>
        <begin position="344"/>
        <end position="397"/>
    </location>
</feature>
<dbReference type="RefSeq" id="WP_066857666.1">
    <property type="nucleotide sequence ID" value="NZ_JXMS01000030.1"/>
</dbReference>
<evidence type="ECO:0000256" key="5">
    <source>
        <dbReference type="SAM" id="Coils"/>
    </source>
</evidence>
<dbReference type="Pfam" id="PF00672">
    <property type="entry name" value="HAMP"/>
    <property type="match status" value="1"/>
</dbReference>
<comment type="caution">
    <text evidence="9">The sequence shown here is derived from an EMBL/GenBank/DDBJ whole genome shotgun (WGS) entry which is preliminary data.</text>
</comment>
<reference evidence="9 10" key="1">
    <citation type="submission" date="2015-01" db="EMBL/GenBank/DDBJ databases">
        <title>Desulfovibrio sp. JC271 draft genome sequence.</title>
        <authorList>
            <person name="Shivani Y."/>
            <person name="Subhash Y."/>
            <person name="Sasikala C."/>
            <person name="Ramana C.V."/>
        </authorList>
    </citation>
    <scope>NUCLEOTIDE SEQUENCE [LARGE SCALE GENOMIC DNA]</scope>
    <source>
        <strain evidence="9 10">JC271</strain>
    </source>
</reference>
<dbReference type="InterPro" id="IPR004089">
    <property type="entry name" value="MCPsignal_dom"/>
</dbReference>
<dbReference type="AlphaFoldDB" id="A0A1B7XA43"/>
<keyword evidence="2 4" id="KW-0807">Transducer</keyword>